<dbReference type="Proteomes" id="UP000053555">
    <property type="component" value="Unassembled WGS sequence"/>
</dbReference>
<accession>A0A0B2PEU3</accession>
<name>A0A0B2PEU3_GLYSO</name>
<organism evidence="2">
    <name type="scientific">Glycine soja</name>
    <name type="common">Wild soybean</name>
    <dbReference type="NCBI Taxonomy" id="3848"/>
    <lineage>
        <taxon>Eukaryota</taxon>
        <taxon>Viridiplantae</taxon>
        <taxon>Streptophyta</taxon>
        <taxon>Embryophyta</taxon>
        <taxon>Tracheophyta</taxon>
        <taxon>Spermatophyta</taxon>
        <taxon>Magnoliopsida</taxon>
        <taxon>eudicotyledons</taxon>
        <taxon>Gunneridae</taxon>
        <taxon>Pentapetalae</taxon>
        <taxon>rosids</taxon>
        <taxon>fabids</taxon>
        <taxon>Fabales</taxon>
        <taxon>Fabaceae</taxon>
        <taxon>Papilionoideae</taxon>
        <taxon>50 kb inversion clade</taxon>
        <taxon>NPAAA clade</taxon>
        <taxon>indigoferoid/millettioid clade</taxon>
        <taxon>Phaseoleae</taxon>
        <taxon>Glycine</taxon>
        <taxon>Glycine subgen. Soja</taxon>
    </lineage>
</organism>
<dbReference type="AlphaFoldDB" id="A0A0B2PEU3"/>
<proteinExistence type="predicted"/>
<sequence>MPKQQLSGLHFSNNTTPFWNSSAEALNDIRAGVFASSQVQYQTPKFEEKPNWPHTLLKKREESLDAAKKNSPEPAAFKALGDE</sequence>
<dbReference type="EMBL" id="KN667806">
    <property type="protein sequence ID" value="KHN06039.1"/>
    <property type="molecule type" value="Genomic_DNA"/>
</dbReference>
<feature type="region of interest" description="Disordered" evidence="1">
    <location>
        <begin position="63"/>
        <end position="83"/>
    </location>
</feature>
<evidence type="ECO:0000313" key="2">
    <source>
        <dbReference type="EMBL" id="KHN06039.1"/>
    </source>
</evidence>
<gene>
    <name evidence="2" type="ORF">glysoja_050131</name>
</gene>
<reference evidence="2" key="1">
    <citation type="submission" date="2014-07" db="EMBL/GenBank/DDBJ databases">
        <title>Identification of a novel salt tolerance gene in wild soybean by whole-genome sequencing.</title>
        <authorList>
            <person name="Lam H.-M."/>
            <person name="Qi X."/>
            <person name="Li M.-W."/>
            <person name="Liu X."/>
            <person name="Xie M."/>
            <person name="Ni M."/>
            <person name="Xu X."/>
        </authorList>
    </citation>
    <scope>NUCLEOTIDE SEQUENCE [LARGE SCALE GENOMIC DNA]</scope>
    <source>
        <tissue evidence="2">Root</tissue>
    </source>
</reference>
<protein>
    <submittedName>
        <fullName evidence="2">Uncharacterized protein</fullName>
    </submittedName>
</protein>
<evidence type="ECO:0000256" key="1">
    <source>
        <dbReference type="SAM" id="MobiDB-lite"/>
    </source>
</evidence>